<dbReference type="InterPro" id="IPR040898">
    <property type="entry name" value="CxC6"/>
</dbReference>
<comment type="caution">
    <text evidence="4">The sequence shown here is derived from an EMBL/GenBank/DDBJ whole genome shotgun (WGS) entry which is preliminary data.</text>
</comment>
<evidence type="ECO:0008006" key="6">
    <source>
        <dbReference type="Google" id="ProtNLM"/>
    </source>
</evidence>
<feature type="domain" description="CxC5 like cysteine cluster associated with KDZ" evidence="2">
    <location>
        <begin position="111"/>
        <end position="222"/>
    </location>
</feature>
<evidence type="ECO:0000256" key="1">
    <source>
        <dbReference type="SAM" id="MobiDB-lite"/>
    </source>
</evidence>
<feature type="domain" description="CxC6 like cysteine cluster associated with KDZ" evidence="3">
    <location>
        <begin position="310"/>
        <end position="374"/>
    </location>
</feature>
<reference evidence="4" key="1">
    <citation type="submission" date="2023-03" db="EMBL/GenBank/DDBJ databases">
        <title>Massive genome expansion in bonnet fungi (Mycena s.s.) driven by repeated elements and novel gene families across ecological guilds.</title>
        <authorList>
            <consortium name="Lawrence Berkeley National Laboratory"/>
            <person name="Harder C.B."/>
            <person name="Miyauchi S."/>
            <person name="Viragh M."/>
            <person name="Kuo A."/>
            <person name="Thoen E."/>
            <person name="Andreopoulos B."/>
            <person name="Lu D."/>
            <person name="Skrede I."/>
            <person name="Drula E."/>
            <person name="Henrissat B."/>
            <person name="Morin E."/>
            <person name="Kohler A."/>
            <person name="Barry K."/>
            <person name="LaButti K."/>
            <person name="Morin E."/>
            <person name="Salamov A."/>
            <person name="Lipzen A."/>
            <person name="Mereny Z."/>
            <person name="Hegedus B."/>
            <person name="Baldrian P."/>
            <person name="Stursova M."/>
            <person name="Weitz H."/>
            <person name="Taylor A."/>
            <person name="Grigoriev I.V."/>
            <person name="Nagy L.G."/>
            <person name="Martin F."/>
            <person name="Kauserud H."/>
        </authorList>
    </citation>
    <scope>NUCLEOTIDE SEQUENCE</scope>
    <source>
        <strain evidence="4">CBHHK182m</strain>
    </source>
</reference>
<evidence type="ECO:0000259" key="3">
    <source>
        <dbReference type="Pfam" id="PF18721"/>
    </source>
</evidence>
<protein>
    <recommendedName>
        <fullName evidence="6">CxC5 like cysteine cluster associated with KDZ domain-containing protein</fullName>
    </recommendedName>
</protein>
<keyword evidence="5" id="KW-1185">Reference proteome</keyword>
<dbReference type="AlphaFoldDB" id="A0AAD7MGY0"/>
<sequence>MAALNAVDSRLLKFPQLALSLERPQADAFICLSSSIFPVIRSNEVNAGRSSPSDFTLPAHAVDFLAASLELPKPIIILCWAAFGDLVATASTPGEIDSGAFGVGNGETLEPPTHCTTDGCHNALLTKRREYAATLFTLRRGILPITIVSLYCHHCQSTYHHNYKVANASNPHAQREYYGGVPDRIMVSMHHVVERELANLWEVQMVFSHASAEAASRIYNSALRTQTAESEPLLQPSTVWDSFFLHALLRDLSKRDLTLSVPHNGFNTDRLNTALEMRNTWMVGTGQELWAHACTGCQKIVGHGRISACVTDGVTVGHACCGVHDCQVPLTSQQAWFCPSHNNLRFICAVTGCNKTCDTGWRTCSDPSHRAFEENRRAQGKAMFMLRARQARLSGQPEPVAPVSNMDYLDHGPPEDNDDSEGSAPGPVKVRGRLSRRWTHNEQLMVRCCGIIISRATFFGSEAITSVKDFIHVSFPDHFPGSLPPYLFFDNNCLLLRHLTASGNPRDLRLAVVGFPVDVFHAGRKHKETDTFCTMNCSPVTFPELVDGDTWVFNSSAAEQANRWFGRFQPIVKEMPVLRYNFFLDEMIRMRNEWLVGNLRAEGKKPHLIPVEELETRL</sequence>
<dbReference type="InterPro" id="IPR041539">
    <property type="entry name" value="CxC5"/>
</dbReference>
<gene>
    <name evidence="4" type="ORF">B0H16DRAFT_1612272</name>
</gene>
<feature type="region of interest" description="Disordered" evidence="1">
    <location>
        <begin position="393"/>
        <end position="429"/>
    </location>
</feature>
<dbReference type="EMBL" id="JARKIB010000283">
    <property type="protein sequence ID" value="KAJ7716995.1"/>
    <property type="molecule type" value="Genomic_DNA"/>
</dbReference>
<evidence type="ECO:0000259" key="2">
    <source>
        <dbReference type="Pfam" id="PF18718"/>
    </source>
</evidence>
<name>A0AAD7MGY0_9AGAR</name>
<dbReference type="Proteomes" id="UP001215598">
    <property type="component" value="Unassembled WGS sequence"/>
</dbReference>
<dbReference type="Pfam" id="PF18718">
    <property type="entry name" value="CxC5"/>
    <property type="match status" value="1"/>
</dbReference>
<dbReference type="Pfam" id="PF18721">
    <property type="entry name" value="CxC6"/>
    <property type="match status" value="1"/>
</dbReference>
<evidence type="ECO:0000313" key="5">
    <source>
        <dbReference type="Proteomes" id="UP001215598"/>
    </source>
</evidence>
<proteinExistence type="predicted"/>
<organism evidence="4 5">
    <name type="scientific">Mycena metata</name>
    <dbReference type="NCBI Taxonomy" id="1033252"/>
    <lineage>
        <taxon>Eukaryota</taxon>
        <taxon>Fungi</taxon>
        <taxon>Dikarya</taxon>
        <taxon>Basidiomycota</taxon>
        <taxon>Agaricomycotina</taxon>
        <taxon>Agaricomycetes</taxon>
        <taxon>Agaricomycetidae</taxon>
        <taxon>Agaricales</taxon>
        <taxon>Marasmiineae</taxon>
        <taxon>Mycenaceae</taxon>
        <taxon>Mycena</taxon>
    </lineage>
</organism>
<accession>A0AAD7MGY0</accession>
<evidence type="ECO:0000313" key="4">
    <source>
        <dbReference type="EMBL" id="KAJ7716995.1"/>
    </source>
</evidence>